<feature type="compositionally biased region" description="Basic and acidic residues" evidence="5">
    <location>
        <begin position="131"/>
        <end position="141"/>
    </location>
</feature>
<dbReference type="GO" id="GO:0043296">
    <property type="term" value="C:apical junction complex"/>
    <property type="evidence" value="ECO:0007669"/>
    <property type="project" value="TreeGrafter"/>
</dbReference>
<evidence type="ECO:0000256" key="3">
    <source>
        <dbReference type="ARBA" id="ARBA00022737"/>
    </source>
</evidence>
<proteinExistence type="inferred from homology"/>
<keyword evidence="2" id="KW-0132">Cell division</keyword>
<feature type="region of interest" description="Disordered" evidence="5">
    <location>
        <begin position="833"/>
        <end position="860"/>
    </location>
</feature>
<feature type="region of interest" description="Disordered" evidence="5">
    <location>
        <begin position="1042"/>
        <end position="1061"/>
    </location>
</feature>
<sequence length="1278" mass="139177">MKNENCKRRRKKGKCCPVPDQSWVYVHNLKSCTDGGIFDHDDKVVAVTDDREQILAIYEEETRPNLSHLDAPIVQSANATDICCNSGLSSPEGCGQWIQQQSELLQNANEFNVDPGSRRTPAAAAATTLRDSPERFSREQGSKSAAVGTVEDHPSTVHAVQVKLRNGSLVSVHSNPCGVENLEMGQGNCQQTVQQQQQPSVVEADSNCEHALCTAKDAWKSNQPDIANKNDESCAETSKFVRNAARKSRLTEEWLEIAAQASEDWWKNRESQNCDPIQQACSSSSCNGDRNDNDSNVGRLVSLLVTRKKGSASEILDKQFIQSGDEIVEINDCSVASFTYDEASRFLKTMSNDQWLRLKVRREMNKEIRHQQQPLANDLNSNKTTPVGDVECDQNNDCSPVVEAKLGPTTMSALQKGNTRKLGARIEIDLLKDCGSLGFTVTSRDFASSQGADSPIYVKNILPSGAAVKDGRLRAGDRLLEVCRQSFICILCFLLSVNGQPVSGLTQQQVVAMLRSVKHGEVARLLVSRQEQPQPTASKPKTACSSKNDNNPTSSDGMKMTSPTDDASSGQEKEEEKGKRFLQFDVALNETGSAGLGVSVKGRVSARQDGSGPERRDLGIFIKSIMHGGAAFKDGRLRVDDQLVAVDDVVLSDLGNQAAIERLRAVMRAVSPQAKTIRLSVLRCRRSKLNNHDDKHQHHQQQLEPTAACTSAGEDEDPEPARFDDRRPAGPDPSSFGSCSSAYFADNNDDVLVIVEDDAHYWSTSVCGKLPATGCGGESFTEGSKVEREEVESESFVRDAPIRQSMSEKRHRAGRQVDVAAGGSQQLYLRARHDRQASAPADDGRKLPPTRPASSLSPTTAAALPLSNVVDKSTAAAKKRLSMSLDNFNASSPFAASSSSSTREVSVDVNSEYSTDSRRLASRQHIPQSQSSSCSSKVVKRANVASNKARPSESFRAAIDRSTECVAGSVHGIGGGDLQSPVRRPTQAVQSNSADHHSPPSSAGVKGTKCRRKGAVNTSLSSLKNFLRWGSVGKSKITTVAKNSNASASSTSTPTPTLHADAPAELGNAKFQAQDEQRRIRKHYEDLLSKQTNGGLGCSKPLRRSPTSNNTHSISGGAFCPLSTTLDKPTSSVQSIVREMSNSTTFPTSAELYTAIDRSKLRMSSGLGAFRPVASPNPQYFSSGRFDPATLRPFETGSVKMNHSHRLPVIPPPDYDHYLRRKSLDSKARRRYRPISDYHELNKVQESFGCCEERLINNSNNKGDDTISVYINGYVTRL</sequence>
<dbReference type="EMBL" id="LVZM01019476">
    <property type="protein sequence ID" value="OUC41832.1"/>
    <property type="molecule type" value="Genomic_DNA"/>
</dbReference>
<dbReference type="Gene3D" id="2.30.42.10">
    <property type="match status" value="3"/>
</dbReference>
<feature type="region of interest" description="Disordered" evidence="5">
    <location>
        <begin position="128"/>
        <end position="152"/>
    </location>
</feature>
<evidence type="ECO:0000256" key="5">
    <source>
        <dbReference type="SAM" id="MobiDB-lite"/>
    </source>
</evidence>
<dbReference type="GO" id="GO:0008104">
    <property type="term" value="P:intracellular protein localization"/>
    <property type="evidence" value="ECO:0007669"/>
    <property type="project" value="TreeGrafter"/>
</dbReference>
<feature type="compositionally biased region" description="Basic and acidic residues" evidence="5">
    <location>
        <begin position="719"/>
        <end position="729"/>
    </location>
</feature>
<dbReference type="GO" id="GO:0000226">
    <property type="term" value="P:microtubule cytoskeleton organization"/>
    <property type="evidence" value="ECO:0007669"/>
    <property type="project" value="TreeGrafter"/>
</dbReference>
<evidence type="ECO:0000313" key="7">
    <source>
        <dbReference type="EMBL" id="OUC41832.1"/>
    </source>
</evidence>
<keyword evidence="4" id="KW-0131">Cell cycle</keyword>
<dbReference type="GO" id="GO:0030010">
    <property type="term" value="P:establishment of cell polarity"/>
    <property type="evidence" value="ECO:0007669"/>
    <property type="project" value="TreeGrafter"/>
</dbReference>
<dbReference type="CDD" id="cd23058">
    <property type="entry name" value="PDZ2_Par3-like"/>
    <property type="match status" value="1"/>
</dbReference>
<name>A0A1Y3E9M5_9BILA</name>
<dbReference type="PANTHER" id="PTHR16484:SF17">
    <property type="entry name" value="BAZOOKA, ISOFORM B"/>
    <property type="match status" value="1"/>
</dbReference>
<dbReference type="InterPro" id="IPR036034">
    <property type="entry name" value="PDZ_sf"/>
</dbReference>
<evidence type="ECO:0000313" key="8">
    <source>
        <dbReference type="Proteomes" id="UP000243006"/>
    </source>
</evidence>
<feature type="domain" description="PDZ" evidence="6">
    <location>
        <begin position="321"/>
        <end position="362"/>
    </location>
</feature>
<evidence type="ECO:0000259" key="6">
    <source>
        <dbReference type="PROSITE" id="PS50106"/>
    </source>
</evidence>
<feature type="region of interest" description="Disordered" evidence="5">
    <location>
        <begin position="971"/>
        <end position="1013"/>
    </location>
</feature>
<reference evidence="7 8" key="1">
    <citation type="submission" date="2015-04" db="EMBL/GenBank/DDBJ databases">
        <title>Draft genome of the roundworm Trichinella nativa.</title>
        <authorList>
            <person name="Mitreva M."/>
        </authorList>
    </citation>
    <scope>NUCLEOTIDE SEQUENCE [LARGE SCALE GENOMIC DNA]</scope>
    <source>
        <strain evidence="7 8">ISS45</strain>
    </source>
</reference>
<dbReference type="GO" id="GO:0016324">
    <property type="term" value="C:apical plasma membrane"/>
    <property type="evidence" value="ECO:0007669"/>
    <property type="project" value="TreeGrafter"/>
</dbReference>
<dbReference type="InterPro" id="IPR021922">
    <property type="entry name" value="Par3/HAL_N"/>
</dbReference>
<keyword evidence="3" id="KW-0677">Repeat</keyword>
<dbReference type="SUPFAM" id="SSF50156">
    <property type="entry name" value="PDZ domain-like"/>
    <property type="match status" value="3"/>
</dbReference>
<gene>
    <name evidence="7" type="ORF">D917_00360</name>
</gene>
<dbReference type="GO" id="GO:0035091">
    <property type="term" value="F:phosphatidylinositol binding"/>
    <property type="evidence" value="ECO:0007669"/>
    <property type="project" value="TreeGrafter"/>
</dbReference>
<dbReference type="SMART" id="SM00228">
    <property type="entry name" value="PDZ"/>
    <property type="match status" value="3"/>
</dbReference>
<feature type="domain" description="PDZ" evidence="6">
    <location>
        <begin position="585"/>
        <end position="671"/>
    </location>
</feature>
<evidence type="ECO:0000256" key="4">
    <source>
        <dbReference type="ARBA" id="ARBA00023306"/>
    </source>
</evidence>
<dbReference type="Pfam" id="PF12053">
    <property type="entry name" value="Par3_HAL_N_term"/>
    <property type="match status" value="1"/>
</dbReference>
<dbReference type="Pfam" id="PF00595">
    <property type="entry name" value="PDZ"/>
    <property type="match status" value="2"/>
</dbReference>
<dbReference type="InterPro" id="IPR052213">
    <property type="entry name" value="PAR3"/>
</dbReference>
<protein>
    <submittedName>
        <fullName evidence="7">PDZ/DHR/GLGF domain protein</fullName>
    </submittedName>
</protein>
<comment type="caution">
    <text evidence="7">The sequence shown here is derived from an EMBL/GenBank/DDBJ whole genome shotgun (WGS) entry which is preliminary data.</text>
</comment>
<evidence type="ECO:0000256" key="1">
    <source>
        <dbReference type="ARBA" id="ARBA00005358"/>
    </source>
</evidence>
<dbReference type="GO" id="GO:0005912">
    <property type="term" value="C:adherens junction"/>
    <property type="evidence" value="ECO:0007669"/>
    <property type="project" value="TreeGrafter"/>
</dbReference>
<dbReference type="GO" id="GO:0051660">
    <property type="term" value="P:establishment of centrosome localization"/>
    <property type="evidence" value="ECO:0007669"/>
    <property type="project" value="TreeGrafter"/>
</dbReference>
<feature type="compositionally biased region" description="Low complexity" evidence="5">
    <location>
        <begin position="1043"/>
        <end position="1057"/>
    </location>
</feature>
<dbReference type="PROSITE" id="PS50106">
    <property type="entry name" value="PDZ"/>
    <property type="match status" value="3"/>
</dbReference>
<feature type="region of interest" description="Disordered" evidence="5">
    <location>
        <begin position="888"/>
        <end position="955"/>
    </location>
</feature>
<feature type="domain" description="PDZ" evidence="6">
    <location>
        <begin position="427"/>
        <end position="516"/>
    </location>
</feature>
<feature type="region of interest" description="Disordered" evidence="5">
    <location>
        <begin position="691"/>
        <end position="736"/>
    </location>
</feature>
<accession>A0A1Y3E9M5</accession>
<evidence type="ECO:0000256" key="2">
    <source>
        <dbReference type="ARBA" id="ARBA00022618"/>
    </source>
</evidence>
<dbReference type="InterPro" id="IPR001478">
    <property type="entry name" value="PDZ"/>
</dbReference>
<dbReference type="GO" id="GO:0051301">
    <property type="term" value="P:cell division"/>
    <property type="evidence" value="ECO:0007669"/>
    <property type="project" value="UniProtKB-KW"/>
</dbReference>
<feature type="region of interest" description="Disordered" evidence="5">
    <location>
        <begin position="1092"/>
        <end position="1113"/>
    </location>
</feature>
<dbReference type="PANTHER" id="PTHR16484">
    <property type="entry name" value="PARTITIONING DEFECTIVE 3 RELATED"/>
    <property type="match status" value="1"/>
</dbReference>
<comment type="similarity">
    <text evidence="1">Belongs to the PAR3 family.</text>
</comment>
<dbReference type="CDD" id="cd00136">
    <property type="entry name" value="PDZ_canonical"/>
    <property type="match status" value="1"/>
</dbReference>
<feature type="region of interest" description="Disordered" evidence="5">
    <location>
        <begin position="777"/>
        <end position="797"/>
    </location>
</feature>
<dbReference type="GO" id="GO:0045197">
    <property type="term" value="P:establishment or maintenance of epithelial cell apical/basal polarity"/>
    <property type="evidence" value="ECO:0007669"/>
    <property type="project" value="TreeGrafter"/>
</dbReference>
<dbReference type="AlphaFoldDB" id="A0A1Y3E9M5"/>
<feature type="compositionally biased region" description="Polar residues" evidence="5">
    <location>
        <begin position="529"/>
        <end position="570"/>
    </location>
</feature>
<feature type="region of interest" description="Disordered" evidence="5">
    <location>
        <begin position="526"/>
        <end position="576"/>
    </location>
</feature>
<organism evidence="7 8">
    <name type="scientific">Trichinella nativa</name>
    <dbReference type="NCBI Taxonomy" id="6335"/>
    <lineage>
        <taxon>Eukaryota</taxon>
        <taxon>Metazoa</taxon>
        <taxon>Ecdysozoa</taxon>
        <taxon>Nematoda</taxon>
        <taxon>Enoplea</taxon>
        <taxon>Dorylaimia</taxon>
        <taxon>Trichinellida</taxon>
        <taxon>Trichinellidae</taxon>
        <taxon>Trichinella</taxon>
    </lineage>
</organism>
<dbReference type="GO" id="GO:0007155">
    <property type="term" value="P:cell adhesion"/>
    <property type="evidence" value="ECO:0007669"/>
    <property type="project" value="TreeGrafter"/>
</dbReference>
<feature type="compositionally biased region" description="Polar residues" evidence="5">
    <location>
        <begin position="902"/>
        <end position="914"/>
    </location>
</feature>
<feature type="compositionally biased region" description="Low complexity" evidence="5">
    <location>
        <begin position="890"/>
        <end position="901"/>
    </location>
</feature>
<dbReference type="Proteomes" id="UP000243006">
    <property type="component" value="Unassembled WGS sequence"/>
</dbReference>
<dbReference type="Gene3D" id="3.10.20.90">
    <property type="entry name" value="Phosphatidylinositol 3-kinase Catalytic Subunit, Chain A, domain 1"/>
    <property type="match status" value="1"/>
</dbReference>
<dbReference type="GO" id="GO:0005938">
    <property type="term" value="C:cell cortex"/>
    <property type="evidence" value="ECO:0007669"/>
    <property type="project" value="TreeGrafter"/>
</dbReference>